<evidence type="ECO:0000256" key="1">
    <source>
        <dbReference type="ARBA" id="ARBA00022679"/>
    </source>
</evidence>
<dbReference type="Pfam" id="PF07730">
    <property type="entry name" value="HisKA_3"/>
    <property type="match status" value="1"/>
</dbReference>
<feature type="domain" description="Histidine kinase" evidence="6">
    <location>
        <begin position="514"/>
        <end position="709"/>
    </location>
</feature>
<dbReference type="CDD" id="cd16917">
    <property type="entry name" value="HATPase_UhpB-NarQ-NarX-like"/>
    <property type="match status" value="1"/>
</dbReference>
<dbReference type="Proteomes" id="UP000622317">
    <property type="component" value="Unassembled WGS sequence"/>
</dbReference>
<dbReference type="SMART" id="SM00387">
    <property type="entry name" value="HATPase_c"/>
    <property type="match status" value="1"/>
</dbReference>
<dbReference type="GO" id="GO:0000155">
    <property type="term" value="F:phosphorelay sensor kinase activity"/>
    <property type="evidence" value="ECO:0007669"/>
    <property type="project" value="InterPro"/>
</dbReference>
<feature type="transmembrane region" description="Helical" evidence="5">
    <location>
        <begin position="465"/>
        <end position="487"/>
    </location>
</feature>
<keyword evidence="8" id="KW-1185">Reference proteome</keyword>
<keyword evidence="2 7" id="KW-0418">Kinase</keyword>
<dbReference type="RefSeq" id="WP_191619288.1">
    <property type="nucleotide sequence ID" value="NZ_JACYFG010000055.1"/>
</dbReference>
<protein>
    <submittedName>
        <fullName evidence="7">Sensor histidine kinase</fullName>
    </submittedName>
</protein>
<dbReference type="InterPro" id="IPR050482">
    <property type="entry name" value="Sensor_HK_TwoCompSys"/>
</dbReference>
<dbReference type="Gene3D" id="1.20.5.1930">
    <property type="match status" value="1"/>
</dbReference>
<dbReference type="Gene3D" id="3.30.565.10">
    <property type="entry name" value="Histidine kinase-like ATPase, C-terminal domain"/>
    <property type="match status" value="1"/>
</dbReference>
<evidence type="ECO:0000313" key="7">
    <source>
        <dbReference type="EMBL" id="MBD5782207.1"/>
    </source>
</evidence>
<keyword evidence="3" id="KW-0902">Two-component regulatory system</keyword>
<dbReference type="PANTHER" id="PTHR24421:SF62">
    <property type="entry name" value="SENSORY TRANSDUCTION HISTIDINE KINASE"/>
    <property type="match status" value="1"/>
</dbReference>
<keyword evidence="5" id="KW-0812">Transmembrane</keyword>
<organism evidence="7 8">
    <name type="scientific">Pelagicoccus enzymogenes</name>
    <dbReference type="NCBI Taxonomy" id="2773457"/>
    <lineage>
        <taxon>Bacteria</taxon>
        <taxon>Pseudomonadati</taxon>
        <taxon>Verrucomicrobiota</taxon>
        <taxon>Opitutia</taxon>
        <taxon>Puniceicoccales</taxon>
        <taxon>Pelagicoccaceae</taxon>
        <taxon>Pelagicoccus</taxon>
    </lineage>
</organism>
<evidence type="ECO:0000256" key="5">
    <source>
        <dbReference type="SAM" id="Phobius"/>
    </source>
</evidence>
<keyword evidence="5" id="KW-1133">Transmembrane helix</keyword>
<dbReference type="InterPro" id="IPR005467">
    <property type="entry name" value="His_kinase_dom"/>
</dbReference>
<accession>A0A927FBS8</accession>
<evidence type="ECO:0000313" key="8">
    <source>
        <dbReference type="Proteomes" id="UP000622317"/>
    </source>
</evidence>
<keyword evidence="1" id="KW-0808">Transferase</keyword>
<dbReference type="InterPro" id="IPR036890">
    <property type="entry name" value="HATPase_C_sf"/>
</dbReference>
<dbReference type="AlphaFoldDB" id="A0A927FBS8"/>
<name>A0A927FBS8_9BACT</name>
<dbReference type="PANTHER" id="PTHR24421">
    <property type="entry name" value="NITRATE/NITRITE SENSOR PROTEIN NARX-RELATED"/>
    <property type="match status" value="1"/>
</dbReference>
<reference evidence="7" key="1">
    <citation type="submission" date="2020-09" db="EMBL/GenBank/DDBJ databases">
        <title>Pelagicoccus enzymogenes sp. nov. with an EPS production, isolated from marine sediment.</title>
        <authorList>
            <person name="Feng X."/>
        </authorList>
    </citation>
    <scope>NUCLEOTIDE SEQUENCE</scope>
    <source>
        <strain evidence="7">NFK12</strain>
    </source>
</reference>
<keyword evidence="4" id="KW-0175">Coiled coil</keyword>
<gene>
    <name evidence="7" type="ORF">IEN85_22100</name>
</gene>
<dbReference type="InterPro" id="IPR011712">
    <property type="entry name" value="Sig_transdc_His_kin_sub3_dim/P"/>
</dbReference>
<keyword evidence="5" id="KW-0472">Membrane</keyword>
<sequence length="709" mass="77255">MATQRHRSLPDRPIRPRSKAGFRVLASSLALATIAPVVGQTPPQTAPLQSAFEVRALSVEQASQALPVEIEGVVLGRVEPYHQAFVLVDDRGDSLYAVDLQPPIAPVKAGQRVRVRGSTDPGGYAPFLSIESVDQLGEGELPAPLPVTLSDLSAGGLDSRWVETYGIVRSCRVADHDSLPDGKSSLIELAYGKERISVQAQFATDPESLIDAQIRFRAICVNQHNRNRQFIQPALLIPAEGEITIESRPETPPFQSEPAAISSLLEFYPNIDYHHRVHIQGALLHAIPGESLWIRDRTRAIRVATEQLPAPPPHSQLSIAGFLASDAYSPALEDAEFRIQGASTAAEPRILERYADAFEHDADLVRFRGILTDKRPQPDGVALRFEWQDSQNNVTAATLISGEISPSSLPAVGSLLNVTGICSVVPYQTDNISGSLTPQSFELLIRSASDLQVLQAPPFWDRETVVWLLLALLSLATLAALAIYLAAQRRLKEQARQREMAEAEFTAILRERNRLAREIHDTLSQGLGATSVQLELAKNRCPEGDEALLKHLDNAHQIVRTSLGEARTSIWNMRSQILEKFDLPEALTAILHQLTEQAGVAAKVKVDGPRRRLSTAVENNLLRIGQEAITNATKYASAKQVRLDIAFTSNEINIAIADDGIGFDPASSHAKSNSFGLVGMKERADHIGASLRIDSAPGTGTRISVRFAG</sequence>
<evidence type="ECO:0000256" key="4">
    <source>
        <dbReference type="SAM" id="Coils"/>
    </source>
</evidence>
<dbReference type="SUPFAM" id="SSF55874">
    <property type="entry name" value="ATPase domain of HSP90 chaperone/DNA topoisomerase II/histidine kinase"/>
    <property type="match status" value="1"/>
</dbReference>
<dbReference type="GO" id="GO:0046983">
    <property type="term" value="F:protein dimerization activity"/>
    <property type="evidence" value="ECO:0007669"/>
    <property type="project" value="InterPro"/>
</dbReference>
<proteinExistence type="predicted"/>
<evidence type="ECO:0000256" key="2">
    <source>
        <dbReference type="ARBA" id="ARBA00022777"/>
    </source>
</evidence>
<comment type="caution">
    <text evidence="7">The sequence shown here is derived from an EMBL/GenBank/DDBJ whole genome shotgun (WGS) entry which is preliminary data.</text>
</comment>
<dbReference type="GO" id="GO:0016020">
    <property type="term" value="C:membrane"/>
    <property type="evidence" value="ECO:0007669"/>
    <property type="project" value="InterPro"/>
</dbReference>
<dbReference type="InterPro" id="IPR003594">
    <property type="entry name" value="HATPase_dom"/>
</dbReference>
<feature type="coiled-coil region" evidence="4">
    <location>
        <begin position="484"/>
        <end position="518"/>
    </location>
</feature>
<dbReference type="EMBL" id="JACYFG010000055">
    <property type="protein sequence ID" value="MBD5782207.1"/>
    <property type="molecule type" value="Genomic_DNA"/>
</dbReference>
<dbReference type="PROSITE" id="PS50109">
    <property type="entry name" value="HIS_KIN"/>
    <property type="match status" value="1"/>
</dbReference>
<dbReference type="Pfam" id="PF02518">
    <property type="entry name" value="HATPase_c"/>
    <property type="match status" value="1"/>
</dbReference>
<evidence type="ECO:0000259" key="6">
    <source>
        <dbReference type="PROSITE" id="PS50109"/>
    </source>
</evidence>
<evidence type="ECO:0000256" key="3">
    <source>
        <dbReference type="ARBA" id="ARBA00023012"/>
    </source>
</evidence>